<dbReference type="InterPro" id="IPR014929">
    <property type="entry name" value="E2-binding"/>
</dbReference>
<comment type="similarity">
    <text evidence="2 11">Belongs to the ubiquitin-activating E1 family. UBA3 subfamily.</text>
</comment>
<name>A0A8K0JV67_LADFU</name>
<feature type="domain" description="E2 binding" evidence="12">
    <location>
        <begin position="386"/>
        <end position="474"/>
    </location>
</feature>
<comment type="function">
    <text evidence="11">Catalytic subunit of the dimeric E1 enzyme, which activates NEDD8.</text>
</comment>
<dbReference type="Pfam" id="PF08825">
    <property type="entry name" value="E2_bind"/>
    <property type="match status" value="1"/>
</dbReference>
<dbReference type="InterPro" id="IPR035985">
    <property type="entry name" value="Ubiquitin-activating_enz"/>
</dbReference>
<evidence type="ECO:0000256" key="7">
    <source>
        <dbReference type="ARBA" id="ARBA00022840"/>
    </source>
</evidence>
<evidence type="ECO:0000256" key="1">
    <source>
        <dbReference type="ARBA" id="ARBA00005032"/>
    </source>
</evidence>
<evidence type="ECO:0000313" key="14">
    <source>
        <dbReference type="Proteomes" id="UP000792457"/>
    </source>
</evidence>
<dbReference type="SMART" id="SM01181">
    <property type="entry name" value="E2_bind"/>
    <property type="match status" value="1"/>
</dbReference>
<evidence type="ECO:0000256" key="8">
    <source>
        <dbReference type="ARBA" id="ARBA00023624"/>
    </source>
</evidence>
<dbReference type="InterPro" id="IPR000594">
    <property type="entry name" value="ThiF_NAD_FAD-bd"/>
</dbReference>
<dbReference type="GO" id="GO:0019781">
    <property type="term" value="F:NEDD8 activating enzyme activity"/>
    <property type="evidence" value="ECO:0007669"/>
    <property type="project" value="UniProtKB-UniRule"/>
</dbReference>
<dbReference type="Gene3D" id="3.40.50.720">
    <property type="entry name" value="NAD(P)-binding Rossmann-like Domain"/>
    <property type="match status" value="1"/>
</dbReference>
<dbReference type="Pfam" id="PF00899">
    <property type="entry name" value="ThiF"/>
    <property type="match status" value="1"/>
</dbReference>
<evidence type="ECO:0000256" key="5">
    <source>
        <dbReference type="ARBA" id="ARBA00022741"/>
    </source>
</evidence>
<keyword evidence="4 11" id="KW-0436">Ligase</keyword>
<sequence>MGLGGPYGTCLSRLNTTQLMLSNDDRSAVADCKNSQKAAVDSTNIIRRWQNIQKILRRAGPFCHPDFDVGQNTFEFLRKVKVLVIGAGGLGCEILKNLAMMGFGNLHIIDMDTIDLSNLNRQFLFRLKDVGRPKAEVAAEFIRKRVANCNVKPYYMKIQDLDQEFYRSFNLIVCGLDSISARRWVNGMLLSILTCDGMDNEIDVSSVIPMVDGGTEGFKGNLRVILPGLTPCIDCTIDLYPPQTTYPLCTLANTPRLPEHCVEYVKLVLWPKENPWDKNAPLDGDDPMHISWVYEKSMERAYQYGITGLNYRLVQGIVKNIIPAVASTNATIAAACVTEAFKLVTNCCLPLSNQMIFNDVDGIYCYSYTMDMKEDCVSCSNHAKNLEVKSSMTLNDLIKHLCENPSYQFDSPAVMAYVEGRLKTLYMPNIPSIEAATRVNLKKSLAELGLQHKSEIAVADKTSPSTVTFSLLFISAK</sequence>
<keyword evidence="7 11" id="KW-0067">ATP-binding</keyword>
<evidence type="ECO:0000313" key="13">
    <source>
        <dbReference type="EMBL" id="KAG8222986.1"/>
    </source>
</evidence>
<dbReference type="InterPro" id="IPR033127">
    <property type="entry name" value="UBQ-activ_enz_E1_Cys_AS"/>
</dbReference>
<evidence type="ECO:0000259" key="12">
    <source>
        <dbReference type="SMART" id="SM01181"/>
    </source>
</evidence>
<evidence type="ECO:0000256" key="2">
    <source>
        <dbReference type="ARBA" id="ARBA00006310"/>
    </source>
</evidence>
<dbReference type="FunFam" id="3.10.290.20:FF:000001">
    <property type="entry name" value="NEDD8-activating enzyme E1 catalytic subunit, variant"/>
    <property type="match status" value="1"/>
</dbReference>
<organism evidence="13 14">
    <name type="scientific">Ladona fulva</name>
    <name type="common">Scarce chaser dragonfly</name>
    <name type="synonym">Libellula fulva</name>
    <dbReference type="NCBI Taxonomy" id="123851"/>
    <lineage>
        <taxon>Eukaryota</taxon>
        <taxon>Metazoa</taxon>
        <taxon>Ecdysozoa</taxon>
        <taxon>Arthropoda</taxon>
        <taxon>Hexapoda</taxon>
        <taxon>Insecta</taxon>
        <taxon>Pterygota</taxon>
        <taxon>Palaeoptera</taxon>
        <taxon>Odonata</taxon>
        <taxon>Epiprocta</taxon>
        <taxon>Anisoptera</taxon>
        <taxon>Libelluloidea</taxon>
        <taxon>Libellulidae</taxon>
        <taxon>Ladona</taxon>
    </lineage>
</organism>
<comment type="caution">
    <text evidence="13">The sequence shown here is derived from an EMBL/GenBank/DDBJ whole genome shotgun (WGS) entry which is preliminary data.</text>
</comment>
<keyword evidence="5 11" id="KW-0547">Nucleotide-binding</keyword>
<accession>A0A8K0JV67</accession>
<reference evidence="13" key="1">
    <citation type="submission" date="2013-04" db="EMBL/GenBank/DDBJ databases">
        <authorList>
            <person name="Qu J."/>
            <person name="Murali S.C."/>
            <person name="Bandaranaike D."/>
            <person name="Bellair M."/>
            <person name="Blankenburg K."/>
            <person name="Chao H."/>
            <person name="Dinh H."/>
            <person name="Doddapaneni H."/>
            <person name="Downs B."/>
            <person name="Dugan-Rocha S."/>
            <person name="Elkadiri S."/>
            <person name="Gnanaolivu R.D."/>
            <person name="Hernandez B."/>
            <person name="Javaid M."/>
            <person name="Jayaseelan J.C."/>
            <person name="Lee S."/>
            <person name="Li M."/>
            <person name="Ming W."/>
            <person name="Munidasa M."/>
            <person name="Muniz J."/>
            <person name="Nguyen L."/>
            <person name="Ongeri F."/>
            <person name="Osuji N."/>
            <person name="Pu L.-L."/>
            <person name="Puazo M."/>
            <person name="Qu C."/>
            <person name="Quiroz J."/>
            <person name="Raj R."/>
            <person name="Weissenberger G."/>
            <person name="Xin Y."/>
            <person name="Zou X."/>
            <person name="Han Y."/>
            <person name="Richards S."/>
            <person name="Worley K."/>
            <person name="Muzny D."/>
            <person name="Gibbs R."/>
        </authorList>
    </citation>
    <scope>NUCLEOTIDE SEQUENCE</scope>
    <source>
        <strain evidence="13">Sampled in the wild</strain>
    </source>
</reference>
<evidence type="ECO:0000256" key="11">
    <source>
        <dbReference type="RuleBase" id="RU368009"/>
    </source>
</evidence>
<keyword evidence="14" id="KW-1185">Reference proteome</keyword>
<proteinExistence type="inferred from homology"/>
<dbReference type="FunFam" id="3.50.50.80:FF:000002">
    <property type="entry name" value="SUMO-activating enzyme subunit 2"/>
    <property type="match status" value="1"/>
</dbReference>
<dbReference type="SUPFAM" id="SSF69572">
    <property type="entry name" value="Activating enzymes of the ubiquitin-like proteins"/>
    <property type="match status" value="1"/>
</dbReference>
<comment type="catalytic activity">
    <reaction evidence="9 11">
        <text>ATP + [NEDD8 protein] + [E1 NEDD8-activating enzyme]-L-cysteine = AMP + diphosphate + [E1 NEDD8-activating enzyme]-S-[NEDD8 protein]-yl-L-cysteine.</text>
        <dbReference type="EC" id="6.2.1.64"/>
    </reaction>
</comment>
<dbReference type="Gene3D" id="3.10.290.20">
    <property type="entry name" value="Ubiquitin-like 2 activating enzyme e1b. Chain: B, domain 3"/>
    <property type="match status" value="1"/>
</dbReference>
<dbReference type="CDD" id="cd01488">
    <property type="entry name" value="Uba3_RUB"/>
    <property type="match status" value="1"/>
</dbReference>
<evidence type="ECO:0000256" key="6">
    <source>
        <dbReference type="ARBA" id="ARBA00022786"/>
    </source>
</evidence>
<dbReference type="PROSITE" id="PS00865">
    <property type="entry name" value="UBIQUITIN_ACTIVAT_2"/>
    <property type="match status" value="1"/>
</dbReference>
<evidence type="ECO:0000256" key="9">
    <source>
        <dbReference type="ARBA" id="ARBA00024626"/>
    </source>
</evidence>
<evidence type="ECO:0000256" key="10">
    <source>
        <dbReference type="PROSITE-ProRule" id="PRU10132"/>
    </source>
</evidence>
<dbReference type="Proteomes" id="UP000792457">
    <property type="component" value="Unassembled WGS sequence"/>
</dbReference>
<dbReference type="UniPathway" id="UPA00885"/>
<protein>
    <recommendedName>
        <fullName evidence="3 11">NEDD8-activating enzyme E1 catalytic subunit</fullName>
        <ecNumber evidence="8 11">6.2.1.64</ecNumber>
    </recommendedName>
</protein>
<keyword evidence="6 11" id="KW-0833">Ubl conjugation pathway</keyword>
<gene>
    <name evidence="13" type="ORF">J437_LFUL002709</name>
</gene>
<dbReference type="OrthoDB" id="5977743at2759"/>
<dbReference type="EMBL" id="KZ308148">
    <property type="protein sequence ID" value="KAG8222986.1"/>
    <property type="molecule type" value="Genomic_DNA"/>
</dbReference>
<dbReference type="PANTHER" id="PTHR10953:SF6">
    <property type="entry name" value="NEDD8-ACTIVATING ENZYME E1 CATALYTIC SUBUNIT"/>
    <property type="match status" value="1"/>
</dbReference>
<dbReference type="GO" id="GO:0005634">
    <property type="term" value="C:nucleus"/>
    <property type="evidence" value="ECO:0007669"/>
    <property type="project" value="TreeGrafter"/>
</dbReference>
<reference evidence="13" key="2">
    <citation type="submission" date="2017-10" db="EMBL/GenBank/DDBJ databases">
        <title>Ladona fulva Genome sequencing and assembly.</title>
        <authorList>
            <person name="Murali S."/>
            <person name="Richards S."/>
            <person name="Bandaranaike D."/>
            <person name="Bellair M."/>
            <person name="Blankenburg K."/>
            <person name="Chao H."/>
            <person name="Dinh H."/>
            <person name="Doddapaneni H."/>
            <person name="Dugan-Rocha S."/>
            <person name="Elkadiri S."/>
            <person name="Gnanaolivu R."/>
            <person name="Hernandez B."/>
            <person name="Skinner E."/>
            <person name="Javaid M."/>
            <person name="Lee S."/>
            <person name="Li M."/>
            <person name="Ming W."/>
            <person name="Munidasa M."/>
            <person name="Muniz J."/>
            <person name="Nguyen L."/>
            <person name="Hughes D."/>
            <person name="Osuji N."/>
            <person name="Pu L.-L."/>
            <person name="Puazo M."/>
            <person name="Qu C."/>
            <person name="Quiroz J."/>
            <person name="Raj R."/>
            <person name="Weissenberger G."/>
            <person name="Xin Y."/>
            <person name="Zou X."/>
            <person name="Han Y."/>
            <person name="Worley K."/>
            <person name="Muzny D."/>
            <person name="Gibbs R."/>
        </authorList>
    </citation>
    <scope>NUCLEOTIDE SEQUENCE</scope>
    <source>
        <strain evidence="13">Sampled in the wild</strain>
    </source>
</reference>
<dbReference type="GO" id="GO:0005524">
    <property type="term" value="F:ATP binding"/>
    <property type="evidence" value="ECO:0007669"/>
    <property type="project" value="UniProtKB-UniRule"/>
</dbReference>
<dbReference type="InterPro" id="IPR023318">
    <property type="entry name" value="Ub_act_enz_dom_a_sf"/>
</dbReference>
<dbReference type="FunFam" id="1.10.10.520:FF:000001">
    <property type="entry name" value="NEDD8-activating enzyme E1 catalytic subunit"/>
    <property type="match status" value="1"/>
</dbReference>
<dbReference type="InterPro" id="IPR045886">
    <property type="entry name" value="ThiF/MoeB/HesA"/>
</dbReference>
<evidence type="ECO:0000256" key="4">
    <source>
        <dbReference type="ARBA" id="ARBA00022598"/>
    </source>
</evidence>
<comment type="pathway">
    <text evidence="1 11">Protein modification; protein neddylation.</text>
</comment>
<dbReference type="EC" id="6.2.1.64" evidence="8 11"/>
<dbReference type="GO" id="GO:0032991">
    <property type="term" value="C:protein-containing complex"/>
    <property type="evidence" value="ECO:0007669"/>
    <property type="project" value="UniProtKB-ARBA"/>
</dbReference>
<dbReference type="InterPro" id="IPR030468">
    <property type="entry name" value="Uba3_N"/>
</dbReference>
<dbReference type="Gene3D" id="1.10.10.520">
    <property type="entry name" value="Ubiquitin activating enzymes (Uba3). Chain: B, domain 2"/>
    <property type="match status" value="1"/>
</dbReference>
<evidence type="ECO:0000256" key="3">
    <source>
        <dbReference type="ARBA" id="ARBA00015203"/>
    </source>
</evidence>
<dbReference type="PANTHER" id="PTHR10953">
    <property type="entry name" value="UBIQUITIN-ACTIVATING ENZYME E1"/>
    <property type="match status" value="1"/>
</dbReference>
<dbReference type="GO" id="GO:0045116">
    <property type="term" value="P:protein neddylation"/>
    <property type="evidence" value="ECO:0007669"/>
    <property type="project" value="UniProtKB-UniRule"/>
</dbReference>
<dbReference type="GO" id="GO:0005737">
    <property type="term" value="C:cytoplasm"/>
    <property type="evidence" value="ECO:0007669"/>
    <property type="project" value="TreeGrafter"/>
</dbReference>
<dbReference type="AlphaFoldDB" id="A0A8K0JV67"/>
<feature type="active site" description="Glycyl thioester intermediate" evidence="10">
    <location>
        <position position="249"/>
    </location>
</feature>